<keyword evidence="7" id="KW-0560">Oxidoreductase</keyword>
<comment type="catalytic activity">
    <reaction evidence="10">
        <text>L-histidinol + 2 NAD(+) + H2O = L-histidine + 2 NADH + 3 H(+)</text>
        <dbReference type="Rhea" id="RHEA:20641"/>
        <dbReference type="ChEBI" id="CHEBI:15377"/>
        <dbReference type="ChEBI" id="CHEBI:15378"/>
        <dbReference type="ChEBI" id="CHEBI:57540"/>
        <dbReference type="ChEBI" id="CHEBI:57595"/>
        <dbReference type="ChEBI" id="CHEBI:57699"/>
        <dbReference type="ChEBI" id="CHEBI:57945"/>
        <dbReference type="EC" id="1.1.1.23"/>
    </reaction>
</comment>
<dbReference type="EC" id="1.1.1.23" evidence="3"/>
<gene>
    <name evidence="11" type="ORF">SDC9_129638</name>
</gene>
<keyword evidence="5" id="KW-0479">Metal-binding</keyword>
<reference evidence="11" key="1">
    <citation type="submission" date="2019-08" db="EMBL/GenBank/DDBJ databases">
        <authorList>
            <person name="Kucharzyk K."/>
            <person name="Murdoch R.W."/>
            <person name="Higgins S."/>
            <person name="Loffler F."/>
        </authorList>
    </citation>
    <scope>NUCLEOTIDE SEQUENCE</scope>
</reference>
<accession>A0A645D071</accession>
<name>A0A645D071_9ZZZZ</name>
<comment type="pathway">
    <text evidence="2">Amino-acid biosynthesis; L-histidine biosynthesis; L-histidine from 5-phospho-alpha-D-ribose 1-diphosphate: step 9/9.</text>
</comment>
<keyword evidence="9" id="KW-0368">Histidine biosynthesis</keyword>
<dbReference type="Gene3D" id="1.20.5.1300">
    <property type="match status" value="1"/>
</dbReference>
<evidence type="ECO:0000256" key="2">
    <source>
        <dbReference type="ARBA" id="ARBA00004940"/>
    </source>
</evidence>
<evidence type="ECO:0000256" key="5">
    <source>
        <dbReference type="ARBA" id="ARBA00022723"/>
    </source>
</evidence>
<dbReference type="GO" id="GO:0051287">
    <property type="term" value="F:NAD binding"/>
    <property type="evidence" value="ECO:0007669"/>
    <property type="project" value="InterPro"/>
</dbReference>
<dbReference type="Pfam" id="PF00815">
    <property type="entry name" value="Histidinol_dh"/>
    <property type="match status" value="1"/>
</dbReference>
<sequence>MHKISFQQITKEGLQLLGGTIEAMAEAEGLFAHRNAVSIRLKEIENGIK</sequence>
<evidence type="ECO:0000256" key="4">
    <source>
        <dbReference type="ARBA" id="ARBA00022605"/>
    </source>
</evidence>
<evidence type="ECO:0000256" key="1">
    <source>
        <dbReference type="ARBA" id="ARBA00001947"/>
    </source>
</evidence>
<evidence type="ECO:0000256" key="8">
    <source>
        <dbReference type="ARBA" id="ARBA00023027"/>
    </source>
</evidence>
<evidence type="ECO:0000256" key="3">
    <source>
        <dbReference type="ARBA" id="ARBA00012965"/>
    </source>
</evidence>
<dbReference type="InterPro" id="IPR012131">
    <property type="entry name" value="Hstdl_DH"/>
</dbReference>
<evidence type="ECO:0000256" key="7">
    <source>
        <dbReference type="ARBA" id="ARBA00023002"/>
    </source>
</evidence>
<dbReference type="AlphaFoldDB" id="A0A645D071"/>
<dbReference type="GO" id="GO:0046872">
    <property type="term" value="F:metal ion binding"/>
    <property type="evidence" value="ECO:0007669"/>
    <property type="project" value="UniProtKB-KW"/>
</dbReference>
<keyword evidence="6" id="KW-0862">Zinc</keyword>
<keyword evidence="8" id="KW-0520">NAD</keyword>
<evidence type="ECO:0000256" key="10">
    <source>
        <dbReference type="ARBA" id="ARBA00049489"/>
    </source>
</evidence>
<organism evidence="11">
    <name type="scientific">bioreactor metagenome</name>
    <dbReference type="NCBI Taxonomy" id="1076179"/>
    <lineage>
        <taxon>unclassified sequences</taxon>
        <taxon>metagenomes</taxon>
        <taxon>ecological metagenomes</taxon>
    </lineage>
</organism>
<evidence type="ECO:0000313" key="11">
    <source>
        <dbReference type="EMBL" id="MPM82577.1"/>
    </source>
</evidence>
<keyword evidence="4" id="KW-0028">Amino-acid biosynthesis</keyword>
<comment type="cofactor">
    <cofactor evidence="1">
        <name>Zn(2+)</name>
        <dbReference type="ChEBI" id="CHEBI:29105"/>
    </cofactor>
</comment>
<protein>
    <recommendedName>
        <fullName evidence="3">histidinol dehydrogenase</fullName>
        <ecNumber evidence="3">1.1.1.23</ecNumber>
    </recommendedName>
</protein>
<evidence type="ECO:0000256" key="9">
    <source>
        <dbReference type="ARBA" id="ARBA00023102"/>
    </source>
</evidence>
<comment type="caution">
    <text evidence="11">The sequence shown here is derived from an EMBL/GenBank/DDBJ whole genome shotgun (WGS) entry which is preliminary data.</text>
</comment>
<dbReference type="GO" id="GO:0000105">
    <property type="term" value="P:L-histidine biosynthetic process"/>
    <property type="evidence" value="ECO:0007669"/>
    <property type="project" value="UniProtKB-KW"/>
</dbReference>
<proteinExistence type="predicted"/>
<dbReference type="FunFam" id="1.20.5.1300:FF:000002">
    <property type="entry name" value="Histidinol dehydrogenase, chloroplastic"/>
    <property type="match status" value="1"/>
</dbReference>
<evidence type="ECO:0000256" key="6">
    <source>
        <dbReference type="ARBA" id="ARBA00022833"/>
    </source>
</evidence>
<dbReference type="GO" id="GO:0004399">
    <property type="term" value="F:histidinol dehydrogenase activity"/>
    <property type="evidence" value="ECO:0007669"/>
    <property type="project" value="UniProtKB-EC"/>
</dbReference>
<dbReference type="EMBL" id="VSSQ01031620">
    <property type="protein sequence ID" value="MPM82577.1"/>
    <property type="molecule type" value="Genomic_DNA"/>
</dbReference>